<dbReference type="EC" id="1.2.1.3" evidence="3"/>
<protein>
    <recommendedName>
        <fullName evidence="3">aldehyde dehydrogenase (NAD(+))</fullName>
        <ecNumber evidence="3">1.2.1.3</ecNumber>
    </recommendedName>
</protein>
<evidence type="ECO:0000256" key="1">
    <source>
        <dbReference type="ARBA" id="ARBA00009986"/>
    </source>
</evidence>
<evidence type="ECO:0000256" key="5">
    <source>
        <dbReference type="PROSITE-ProRule" id="PRU10007"/>
    </source>
</evidence>
<dbReference type="RefSeq" id="XP_036534959.1">
    <property type="nucleotide sequence ID" value="XM_036688090.1"/>
</dbReference>
<organism evidence="8 9">
    <name type="scientific">Gibberella subglutinans</name>
    <name type="common">Fusarium subglutinans</name>
    <dbReference type="NCBI Taxonomy" id="42677"/>
    <lineage>
        <taxon>Eukaryota</taxon>
        <taxon>Fungi</taxon>
        <taxon>Dikarya</taxon>
        <taxon>Ascomycota</taxon>
        <taxon>Pezizomycotina</taxon>
        <taxon>Sordariomycetes</taxon>
        <taxon>Hypocreomycetidae</taxon>
        <taxon>Hypocreales</taxon>
        <taxon>Nectriaceae</taxon>
        <taxon>Fusarium</taxon>
        <taxon>Fusarium fujikuroi species complex</taxon>
    </lineage>
</organism>
<dbReference type="Proteomes" id="UP000547976">
    <property type="component" value="Unassembled WGS sequence"/>
</dbReference>
<dbReference type="InterPro" id="IPR016162">
    <property type="entry name" value="Ald_DH_N"/>
</dbReference>
<keyword evidence="2 6" id="KW-0560">Oxidoreductase</keyword>
<proteinExistence type="inferred from homology"/>
<evidence type="ECO:0000256" key="4">
    <source>
        <dbReference type="ARBA" id="ARBA00049194"/>
    </source>
</evidence>
<sequence length="247" mass="27589">MTIYRTPASLAASNCYIYRPSDKTRFVTLALVPVWKKILAAATAANLKQVSLELGGKNPVVVFDDCDLEKAVTETVESILRDTGQDRIVCRHISVQEGAYDKFVEAYRDAMEVRAKEFGDVNDLKTRFDPLLDELQSDRALKQGDGKLLTRSSPLGFWFLPTAFIEVAEESEITTKEIFGPVYIIREFKEGDRVISRANNSDYGLAAGVFTRDINRALRVAGEFETGMVGINCISHLFLNKPFGGYK</sequence>
<keyword evidence="9" id="KW-1185">Reference proteome</keyword>
<dbReference type="PANTHER" id="PTHR11699">
    <property type="entry name" value="ALDEHYDE DEHYDROGENASE-RELATED"/>
    <property type="match status" value="1"/>
</dbReference>
<evidence type="ECO:0000259" key="7">
    <source>
        <dbReference type="Pfam" id="PF00171"/>
    </source>
</evidence>
<comment type="caution">
    <text evidence="8">The sequence shown here is derived from an EMBL/GenBank/DDBJ whole genome shotgun (WGS) entry which is preliminary data.</text>
</comment>
<dbReference type="InterPro" id="IPR029510">
    <property type="entry name" value="Ald_DH_CS_GLU"/>
</dbReference>
<reference evidence="8 9" key="1">
    <citation type="submission" date="2020-05" db="EMBL/GenBank/DDBJ databases">
        <title>Identification and distribution of gene clusters putatively required for synthesis of sphingolipid metabolism inhibitors in phylogenetically diverse species of the filamentous fungus Fusarium.</title>
        <authorList>
            <person name="Kim H.-S."/>
            <person name="Busman M."/>
            <person name="Brown D.W."/>
            <person name="Divon H."/>
            <person name="Uhlig S."/>
            <person name="Proctor R.H."/>
        </authorList>
    </citation>
    <scope>NUCLEOTIDE SEQUENCE [LARGE SCALE GENOMIC DNA]</scope>
    <source>
        <strain evidence="8 9">NRRL 66333</strain>
    </source>
</reference>
<accession>A0A8H5PCW5</accession>
<dbReference type="Gene3D" id="3.40.605.10">
    <property type="entry name" value="Aldehyde Dehydrogenase, Chain A, domain 1"/>
    <property type="match status" value="1"/>
</dbReference>
<feature type="active site" evidence="5">
    <location>
        <position position="53"/>
    </location>
</feature>
<dbReference type="InterPro" id="IPR015590">
    <property type="entry name" value="Aldehyde_DH_dom"/>
</dbReference>
<dbReference type="OrthoDB" id="310895at2759"/>
<name>A0A8H5PCW5_GIBSU</name>
<dbReference type="PROSITE" id="PS00687">
    <property type="entry name" value="ALDEHYDE_DEHYDR_GLU"/>
    <property type="match status" value="1"/>
</dbReference>
<feature type="domain" description="Aldehyde dehydrogenase" evidence="7">
    <location>
        <begin position="34"/>
        <end position="247"/>
    </location>
</feature>
<evidence type="ECO:0000256" key="3">
    <source>
        <dbReference type="ARBA" id="ARBA00024226"/>
    </source>
</evidence>
<dbReference type="InterPro" id="IPR016161">
    <property type="entry name" value="Ald_DH/histidinol_DH"/>
</dbReference>
<dbReference type="GO" id="GO:0004029">
    <property type="term" value="F:aldehyde dehydrogenase (NAD+) activity"/>
    <property type="evidence" value="ECO:0007669"/>
    <property type="project" value="UniProtKB-EC"/>
</dbReference>
<evidence type="ECO:0000313" key="9">
    <source>
        <dbReference type="Proteomes" id="UP000547976"/>
    </source>
</evidence>
<comment type="similarity">
    <text evidence="1 6">Belongs to the aldehyde dehydrogenase family.</text>
</comment>
<dbReference type="AlphaFoldDB" id="A0A8H5PCW5"/>
<dbReference type="Gene3D" id="3.40.309.10">
    <property type="entry name" value="Aldehyde Dehydrogenase, Chain A, domain 2"/>
    <property type="match status" value="1"/>
</dbReference>
<dbReference type="InterPro" id="IPR016163">
    <property type="entry name" value="Ald_DH_C"/>
</dbReference>
<gene>
    <name evidence="8" type="ORF">FSUBG_9564</name>
</gene>
<dbReference type="GeneID" id="59322808"/>
<dbReference type="SUPFAM" id="SSF53720">
    <property type="entry name" value="ALDH-like"/>
    <property type="match status" value="1"/>
</dbReference>
<evidence type="ECO:0000313" key="8">
    <source>
        <dbReference type="EMBL" id="KAF5594141.1"/>
    </source>
</evidence>
<dbReference type="EMBL" id="JAAOAV010000149">
    <property type="protein sequence ID" value="KAF5594141.1"/>
    <property type="molecule type" value="Genomic_DNA"/>
</dbReference>
<evidence type="ECO:0000256" key="2">
    <source>
        <dbReference type="ARBA" id="ARBA00023002"/>
    </source>
</evidence>
<evidence type="ECO:0000256" key="6">
    <source>
        <dbReference type="RuleBase" id="RU003345"/>
    </source>
</evidence>
<dbReference type="Pfam" id="PF00171">
    <property type="entry name" value="Aldedh"/>
    <property type="match status" value="1"/>
</dbReference>
<comment type="catalytic activity">
    <reaction evidence="4">
        <text>an aldehyde + NAD(+) + H2O = a carboxylate + NADH + 2 H(+)</text>
        <dbReference type="Rhea" id="RHEA:16185"/>
        <dbReference type="ChEBI" id="CHEBI:15377"/>
        <dbReference type="ChEBI" id="CHEBI:15378"/>
        <dbReference type="ChEBI" id="CHEBI:17478"/>
        <dbReference type="ChEBI" id="CHEBI:29067"/>
        <dbReference type="ChEBI" id="CHEBI:57540"/>
        <dbReference type="ChEBI" id="CHEBI:57945"/>
        <dbReference type="EC" id="1.2.1.3"/>
    </reaction>
</comment>